<keyword evidence="6" id="KW-1185">Reference proteome</keyword>
<dbReference type="InParanoid" id="A0A671TPL7"/>
<evidence type="ECO:0000259" key="4">
    <source>
        <dbReference type="PROSITE" id="PS50835"/>
    </source>
</evidence>
<dbReference type="InterPro" id="IPR050488">
    <property type="entry name" value="Ig_Fc_receptor"/>
</dbReference>
<evidence type="ECO:0000256" key="1">
    <source>
        <dbReference type="ARBA" id="ARBA00022729"/>
    </source>
</evidence>
<dbReference type="GO" id="GO:0006955">
    <property type="term" value="P:immune response"/>
    <property type="evidence" value="ECO:0007669"/>
    <property type="project" value="TreeGrafter"/>
</dbReference>
<dbReference type="Proteomes" id="UP000472265">
    <property type="component" value="Chromosome 10"/>
</dbReference>
<keyword evidence="3" id="KW-1133">Transmembrane helix</keyword>
<dbReference type="SUPFAM" id="SSF48726">
    <property type="entry name" value="Immunoglobulin"/>
    <property type="match status" value="2"/>
</dbReference>
<evidence type="ECO:0000313" key="6">
    <source>
        <dbReference type="Proteomes" id="UP000472265"/>
    </source>
</evidence>
<reference evidence="5" key="2">
    <citation type="submission" date="2025-08" db="UniProtKB">
        <authorList>
            <consortium name="Ensembl"/>
        </authorList>
    </citation>
    <scope>IDENTIFICATION</scope>
</reference>
<dbReference type="AlphaFoldDB" id="A0A671TPL7"/>
<accession>A0A671TPL7</accession>
<dbReference type="PANTHER" id="PTHR11481">
    <property type="entry name" value="IMMUNOGLOBULIN FC RECEPTOR"/>
    <property type="match status" value="1"/>
</dbReference>
<keyword evidence="1" id="KW-0732">Signal</keyword>
<dbReference type="GeneTree" id="ENSGT00940000163711"/>
<keyword evidence="3" id="KW-0812">Transmembrane</keyword>
<dbReference type="OMA" id="CSYKERY"/>
<name>A0A671TPL7_SPAAU</name>
<dbReference type="Gene3D" id="2.60.40.10">
    <property type="entry name" value="Immunoglobulins"/>
    <property type="match status" value="2"/>
</dbReference>
<evidence type="ECO:0000256" key="2">
    <source>
        <dbReference type="ARBA" id="ARBA00023157"/>
    </source>
</evidence>
<organism evidence="5 6">
    <name type="scientific">Sparus aurata</name>
    <name type="common">Gilthead sea bream</name>
    <dbReference type="NCBI Taxonomy" id="8175"/>
    <lineage>
        <taxon>Eukaryota</taxon>
        <taxon>Metazoa</taxon>
        <taxon>Chordata</taxon>
        <taxon>Craniata</taxon>
        <taxon>Vertebrata</taxon>
        <taxon>Euteleostomi</taxon>
        <taxon>Actinopterygii</taxon>
        <taxon>Neopterygii</taxon>
        <taxon>Teleostei</taxon>
        <taxon>Neoteleostei</taxon>
        <taxon>Acanthomorphata</taxon>
        <taxon>Eupercaria</taxon>
        <taxon>Spariformes</taxon>
        <taxon>Sparidae</taxon>
        <taxon>Sparus</taxon>
    </lineage>
</organism>
<dbReference type="SMART" id="SM00409">
    <property type="entry name" value="IG"/>
    <property type="match status" value="2"/>
</dbReference>
<proteinExistence type="predicted"/>
<keyword evidence="3" id="KW-0472">Membrane</keyword>
<reference evidence="5" key="1">
    <citation type="submission" date="2021-04" db="EMBL/GenBank/DDBJ databases">
        <authorList>
            <consortium name="Wellcome Sanger Institute Data Sharing"/>
        </authorList>
    </citation>
    <scope>NUCLEOTIDE SEQUENCE [LARGE SCALE GENOMIC DNA]</scope>
</reference>
<dbReference type="GO" id="GO:0009897">
    <property type="term" value="C:external side of plasma membrane"/>
    <property type="evidence" value="ECO:0007669"/>
    <property type="project" value="TreeGrafter"/>
</dbReference>
<feature type="domain" description="Ig-like" evidence="4">
    <location>
        <begin position="92"/>
        <end position="178"/>
    </location>
</feature>
<sequence length="240" mass="26790">MEATSLCLFIAATLSIKPDKSQFFRYEHISLSCEAPVNSSGWTLRKNASSEMPKPCDDGCMLDDVYPEDSGVYWCASEEGKCSNAVNITVAAGVVILESPALPVTEGDTVTLRCIYKERLAKNPTSDFSTTFYKDGEFIGTEPAGKMILSSVSRHHEGFYRCKHPEKGQSEQSWLSVTGELFCLDQPSNVSPPHPNLPLILVCTILLFILYNAILIFAIYTYRRWARGKNHSNKISLRLY</sequence>
<evidence type="ECO:0000256" key="3">
    <source>
        <dbReference type="SAM" id="Phobius"/>
    </source>
</evidence>
<dbReference type="GO" id="GO:0004888">
    <property type="term" value="F:transmembrane signaling receptor activity"/>
    <property type="evidence" value="ECO:0007669"/>
    <property type="project" value="TreeGrafter"/>
</dbReference>
<reference evidence="5" key="3">
    <citation type="submission" date="2025-09" db="UniProtKB">
        <authorList>
            <consortium name="Ensembl"/>
        </authorList>
    </citation>
    <scope>IDENTIFICATION</scope>
</reference>
<dbReference type="InterPro" id="IPR013783">
    <property type="entry name" value="Ig-like_fold"/>
</dbReference>
<feature type="transmembrane region" description="Helical" evidence="3">
    <location>
        <begin position="197"/>
        <end position="222"/>
    </location>
</feature>
<gene>
    <name evidence="5" type="primary">LOC115589845</name>
</gene>
<dbReference type="InterPro" id="IPR007110">
    <property type="entry name" value="Ig-like_dom"/>
</dbReference>
<dbReference type="InterPro" id="IPR036179">
    <property type="entry name" value="Ig-like_dom_sf"/>
</dbReference>
<evidence type="ECO:0000313" key="5">
    <source>
        <dbReference type="Ensembl" id="ENSSAUP00010003331.1"/>
    </source>
</evidence>
<dbReference type="GO" id="GO:0007166">
    <property type="term" value="P:cell surface receptor signaling pathway"/>
    <property type="evidence" value="ECO:0007669"/>
    <property type="project" value="TreeGrafter"/>
</dbReference>
<protein>
    <recommendedName>
        <fullName evidence="4">Ig-like domain-containing protein</fullName>
    </recommendedName>
</protein>
<dbReference type="PANTHER" id="PTHR11481:SF64">
    <property type="entry name" value="FC RECEPTOR-LIKE PROTEIN 4"/>
    <property type="match status" value="1"/>
</dbReference>
<dbReference type="InterPro" id="IPR003599">
    <property type="entry name" value="Ig_sub"/>
</dbReference>
<dbReference type="PROSITE" id="PS50835">
    <property type="entry name" value="IG_LIKE"/>
    <property type="match status" value="1"/>
</dbReference>
<dbReference type="Ensembl" id="ENSSAUT00010003609.1">
    <property type="protein sequence ID" value="ENSSAUP00010003331.1"/>
    <property type="gene ID" value="ENSSAUG00010001771.1"/>
</dbReference>
<keyword evidence="2" id="KW-1015">Disulfide bond</keyword>
<dbReference type="Pfam" id="PF13895">
    <property type="entry name" value="Ig_2"/>
    <property type="match status" value="1"/>
</dbReference>